<feature type="domain" description="BMC" evidence="4">
    <location>
        <begin position="97"/>
        <end position="183"/>
    </location>
</feature>
<dbReference type="STRING" id="419481.SAMN05216233_1454"/>
<evidence type="ECO:0000256" key="1">
    <source>
        <dbReference type="ARBA" id="ARBA00024322"/>
    </source>
</evidence>
<keyword evidence="6" id="KW-1185">Reference proteome</keyword>
<dbReference type="InterPro" id="IPR011238">
    <property type="entry name" value="Micro_shell_prot_PduT"/>
</dbReference>
<dbReference type="SMART" id="SM00877">
    <property type="entry name" value="BMC"/>
    <property type="match status" value="2"/>
</dbReference>
<dbReference type="InterPro" id="IPR037233">
    <property type="entry name" value="CcmK-like_sf"/>
</dbReference>
<comment type="subcellular location">
    <subcellularLocation>
        <location evidence="1">Bacterial microcompartment</location>
    </subcellularLocation>
</comment>
<dbReference type="Pfam" id="PF00936">
    <property type="entry name" value="BMC"/>
    <property type="match status" value="2"/>
</dbReference>
<dbReference type="AlphaFoldDB" id="A0A1G5JUB3"/>
<dbReference type="CDD" id="cd07054">
    <property type="entry name" value="BMC_PduT_repeat2"/>
    <property type="match status" value="1"/>
</dbReference>
<evidence type="ECO:0000313" key="6">
    <source>
        <dbReference type="Proteomes" id="UP000198870"/>
    </source>
</evidence>
<dbReference type="OrthoDB" id="9791973at2"/>
<comment type="similarity">
    <text evidence="3">Belongs to the bacterial microcompartments protein family.</text>
</comment>
<dbReference type="SUPFAM" id="SSF143414">
    <property type="entry name" value="CcmK-like"/>
    <property type="match status" value="2"/>
</dbReference>
<dbReference type="PIRSF" id="PIRSF034834">
    <property type="entry name" value="PduT"/>
    <property type="match status" value="1"/>
</dbReference>
<dbReference type="InterPro" id="IPR000249">
    <property type="entry name" value="BMC_dom"/>
</dbReference>
<keyword evidence="2" id="KW-1283">Bacterial microcompartment</keyword>
<gene>
    <name evidence="5" type="ORF">SAMN05216233_1454</name>
</gene>
<reference evidence="5 6" key="1">
    <citation type="submission" date="2016-10" db="EMBL/GenBank/DDBJ databases">
        <authorList>
            <person name="de Groot N.N."/>
        </authorList>
    </citation>
    <scope>NUCLEOTIDE SEQUENCE [LARGE SCALE GENOMIC DNA]</scope>
    <source>
        <strain evidence="5 6">AA1</strain>
    </source>
</reference>
<dbReference type="RefSeq" id="WP_092216026.1">
    <property type="nucleotide sequence ID" value="NZ_FMUX01000045.1"/>
</dbReference>
<organism evidence="5 6">
    <name type="scientific">Desulfoluna spongiiphila</name>
    <dbReference type="NCBI Taxonomy" id="419481"/>
    <lineage>
        <taxon>Bacteria</taxon>
        <taxon>Pseudomonadati</taxon>
        <taxon>Thermodesulfobacteriota</taxon>
        <taxon>Desulfobacteria</taxon>
        <taxon>Desulfobacterales</taxon>
        <taxon>Desulfolunaceae</taxon>
        <taxon>Desulfoluna</taxon>
    </lineage>
</organism>
<sequence length="183" mass="18763">MNYRTIGVVEMNSIALGIQTADEMSKAATVDLVMARPTCPGRYLIMVAGDTGSVKSSVEVGRELGGDQVIDWFVIPSVHSMVLPALSGATIVPRINALGVIETYTVASCILAADAAAKAGQVDLIEIRFAAGLAGKSFVTMTGDVGSVKASVAAGIEGVGESGPVYSHVVIPSPSDDLKAQLV</sequence>
<dbReference type="GO" id="GO:0031469">
    <property type="term" value="C:bacterial microcompartment"/>
    <property type="evidence" value="ECO:0007669"/>
    <property type="project" value="UniProtKB-SubCell"/>
</dbReference>
<evidence type="ECO:0000259" key="4">
    <source>
        <dbReference type="PROSITE" id="PS51930"/>
    </source>
</evidence>
<dbReference type="PANTHER" id="PTHR33941:SF11">
    <property type="entry name" value="BACTERIAL MICROCOMPARTMENT SHELL PROTEIN PDUJ"/>
    <property type="match status" value="1"/>
</dbReference>
<protein>
    <submittedName>
        <fullName evidence="5">Carboxysome shell and ethanolamine utilization microcompartment protein CcmL/EutN</fullName>
    </submittedName>
</protein>
<proteinExistence type="inferred from homology"/>
<evidence type="ECO:0000313" key="5">
    <source>
        <dbReference type="EMBL" id="SCY91229.1"/>
    </source>
</evidence>
<name>A0A1G5JUB3_9BACT</name>
<dbReference type="PROSITE" id="PS51930">
    <property type="entry name" value="BMC_2"/>
    <property type="match status" value="2"/>
</dbReference>
<dbReference type="InterPro" id="IPR044872">
    <property type="entry name" value="CcmK/CsoS1_BMC"/>
</dbReference>
<dbReference type="PANTHER" id="PTHR33941">
    <property type="entry name" value="PROPANEDIOL UTILIZATION PROTEIN PDUA"/>
    <property type="match status" value="1"/>
</dbReference>
<dbReference type="EMBL" id="FMUX01000045">
    <property type="protein sequence ID" value="SCY91229.1"/>
    <property type="molecule type" value="Genomic_DNA"/>
</dbReference>
<dbReference type="Gene3D" id="3.30.70.1710">
    <property type="match status" value="2"/>
</dbReference>
<evidence type="ECO:0000256" key="3">
    <source>
        <dbReference type="PROSITE-ProRule" id="PRU01278"/>
    </source>
</evidence>
<evidence type="ECO:0000256" key="2">
    <source>
        <dbReference type="ARBA" id="ARBA00024446"/>
    </source>
</evidence>
<feature type="domain" description="BMC" evidence="4">
    <location>
        <begin position="5"/>
        <end position="87"/>
    </location>
</feature>
<dbReference type="Proteomes" id="UP000198870">
    <property type="component" value="Unassembled WGS sequence"/>
</dbReference>
<accession>A0A1G5JUB3</accession>
<dbReference type="InterPro" id="IPR050575">
    <property type="entry name" value="BMC_shell"/>
</dbReference>
<dbReference type="CDD" id="cd07053">
    <property type="entry name" value="BMC_PduT_repeat1"/>
    <property type="match status" value="1"/>
</dbReference>